<proteinExistence type="predicted"/>
<evidence type="ECO:0000313" key="2">
    <source>
        <dbReference type="Proteomes" id="UP000436803"/>
    </source>
</evidence>
<name>A0A642KPI3_BACFG</name>
<gene>
    <name evidence="1" type="ORF">F2Z29_11085</name>
</gene>
<dbReference type="AlphaFoldDB" id="A0A642KPI3"/>
<protein>
    <recommendedName>
        <fullName evidence="3">Phage major capsid protein</fullName>
    </recommendedName>
</protein>
<accession>A0A642KPI3</accession>
<evidence type="ECO:0008006" key="3">
    <source>
        <dbReference type="Google" id="ProtNLM"/>
    </source>
</evidence>
<evidence type="ECO:0000313" key="1">
    <source>
        <dbReference type="EMBL" id="KAA5173740.1"/>
    </source>
</evidence>
<organism evidence="1 2">
    <name type="scientific">Bacteroides fragilis</name>
    <dbReference type="NCBI Taxonomy" id="817"/>
    <lineage>
        <taxon>Bacteria</taxon>
        <taxon>Pseudomonadati</taxon>
        <taxon>Bacteroidota</taxon>
        <taxon>Bacteroidia</taxon>
        <taxon>Bacteroidales</taxon>
        <taxon>Bacteroidaceae</taxon>
        <taxon>Bacteroides</taxon>
    </lineage>
</organism>
<comment type="caution">
    <text evidence="1">The sequence shown here is derived from an EMBL/GenBank/DDBJ whole genome shotgun (WGS) entry which is preliminary data.</text>
</comment>
<sequence length="355" mass="40193">MAEAAANTVSFLQNGYNGEVLEDLLTYTAQGNDTFKEGLIHIKSGIQHKYTLPSIRLGDIIQDNVPTPTSTHGAKGENGENEYEFTERYLTPQDFMVYLEFNPRDYEKYWRFAQPEGNLVFRELDPKIQATMLRLLIDKKNEYIGNAIWTSAKGGSAAAGITCPADSIIIGRNKEKYFDGVIKRIIDNINATDKETIAGGQCVLAGNTELPDGAAVEKALYGIWKKCPKQIRKKAGLTFIMNFEQWDAYDQYVSDKMVKYSENTEINRYRFKGKRILPLVGIPEHTIVLGEFTTGMDSNLWMGVDYANDTEVLKVDRLQSNSELFFFQMRMKMDVNIVRPAEIVVHTAYKKAPTT</sequence>
<dbReference type="Proteomes" id="UP000436803">
    <property type="component" value="Unassembled WGS sequence"/>
</dbReference>
<dbReference type="EMBL" id="VWAW01000008">
    <property type="protein sequence ID" value="KAA5173740.1"/>
    <property type="molecule type" value="Genomic_DNA"/>
</dbReference>
<reference evidence="1 2" key="1">
    <citation type="journal article" date="2019" name="Nat. Med.">
        <title>A library of human gut bacterial isolates paired with longitudinal multiomics data enables mechanistic microbiome research.</title>
        <authorList>
            <person name="Poyet M."/>
            <person name="Groussin M."/>
            <person name="Gibbons S.M."/>
            <person name="Avila-Pacheco J."/>
            <person name="Jiang X."/>
            <person name="Kearney S.M."/>
            <person name="Perrotta A.R."/>
            <person name="Berdy B."/>
            <person name="Zhao S."/>
            <person name="Lieberman T.D."/>
            <person name="Swanson P.K."/>
            <person name="Smith M."/>
            <person name="Roesemann S."/>
            <person name="Alexander J.E."/>
            <person name="Rich S.A."/>
            <person name="Livny J."/>
            <person name="Vlamakis H."/>
            <person name="Clish C."/>
            <person name="Bullock K."/>
            <person name="Deik A."/>
            <person name="Scott J."/>
            <person name="Pierce K.A."/>
            <person name="Xavier R.J."/>
            <person name="Alm E.J."/>
        </authorList>
    </citation>
    <scope>NUCLEOTIDE SEQUENCE [LARGE SCALE GENOMIC DNA]</scope>
    <source>
        <strain evidence="1 2">BIOML-A7</strain>
    </source>
</reference>